<dbReference type="Proteomes" id="UP000789901">
    <property type="component" value="Unassembled WGS sequence"/>
</dbReference>
<evidence type="ECO:0000313" key="1">
    <source>
        <dbReference type="EMBL" id="CAG8583586.1"/>
    </source>
</evidence>
<evidence type="ECO:0000313" key="2">
    <source>
        <dbReference type="Proteomes" id="UP000789901"/>
    </source>
</evidence>
<keyword evidence="2" id="KW-1185">Reference proteome</keyword>
<accession>A0ABN7UFG1</accession>
<comment type="caution">
    <text evidence="1">The sequence shown here is derived from an EMBL/GenBank/DDBJ whole genome shotgun (WGS) entry which is preliminary data.</text>
</comment>
<gene>
    <name evidence="1" type="ORF">GMARGA_LOCUS6067</name>
</gene>
<dbReference type="EMBL" id="CAJVQB010002677">
    <property type="protein sequence ID" value="CAG8583586.1"/>
    <property type="molecule type" value="Genomic_DNA"/>
</dbReference>
<name>A0ABN7UFG1_GIGMA</name>
<protein>
    <submittedName>
        <fullName evidence="1">32434_t:CDS:1</fullName>
    </submittedName>
</protein>
<sequence>MSTSFNSNTLLDQQTANILNINPARHRTYESIIKCFFNQVYQIDKQQSDTSNNHLVSADTKIPLYEKFCGLDTSPLRPSDKRIAQDN</sequence>
<reference evidence="1 2" key="1">
    <citation type="submission" date="2021-06" db="EMBL/GenBank/DDBJ databases">
        <authorList>
            <person name="Kallberg Y."/>
            <person name="Tangrot J."/>
            <person name="Rosling A."/>
        </authorList>
    </citation>
    <scope>NUCLEOTIDE SEQUENCE [LARGE SCALE GENOMIC DNA]</scope>
    <source>
        <strain evidence="1 2">120-4 pot B 10/14</strain>
    </source>
</reference>
<organism evidence="1 2">
    <name type="scientific">Gigaspora margarita</name>
    <dbReference type="NCBI Taxonomy" id="4874"/>
    <lineage>
        <taxon>Eukaryota</taxon>
        <taxon>Fungi</taxon>
        <taxon>Fungi incertae sedis</taxon>
        <taxon>Mucoromycota</taxon>
        <taxon>Glomeromycotina</taxon>
        <taxon>Glomeromycetes</taxon>
        <taxon>Diversisporales</taxon>
        <taxon>Gigasporaceae</taxon>
        <taxon>Gigaspora</taxon>
    </lineage>
</organism>
<proteinExistence type="predicted"/>